<protein>
    <submittedName>
        <fullName evidence="2">Uncharacterized protein</fullName>
    </submittedName>
</protein>
<proteinExistence type="predicted"/>
<evidence type="ECO:0000313" key="1">
    <source>
        <dbReference type="Proteomes" id="UP000887561"/>
    </source>
</evidence>
<dbReference type="SUPFAM" id="SSF46785">
    <property type="entry name" value="Winged helix' DNA-binding domain"/>
    <property type="match status" value="1"/>
</dbReference>
<organism evidence="1 2">
    <name type="scientific">Meloidogyne javanica</name>
    <name type="common">Root-knot nematode worm</name>
    <dbReference type="NCBI Taxonomy" id="6303"/>
    <lineage>
        <taxon>Eukaryota</taxon>
        <taxon>Metazoa</taxon>
        <taxon>Ecdysozoa</taxon>
        <taxon>Nematoda</taxon>
        <taxon>Chromadorea</taxon>
        <taxon>Rhabditida</taxon>
        <taxon>Tylenchina</taxon>
        <taxon>Tylenchomorpha</taxon>
        <taxon>Tylenchoidea</taxon>
        <taxon>Meloidogynidae</taxon>
        <taxon>Meloidogyninae</taxon>
        <taxon>Meloidogyne</taxon>
        <taxon>Meloidogyne incognita group</taxon>
    </lineage>
</organism>
<dbReference type="InterPro" id="IPR036388">
    <property type="entry name" value="WH-like_DNA-bd_sf"/>
</dbReference>
<dbReference type="Gene3D" id="1.10.10.10">
    <property type="entry name" value="Winged helix-like DNA-binding domain superfamily/Winged helix DNA-binding domain"/>
    <property type="match status" value="1"/>
</dbReference>
<dbReference type="AlphaFoldDB" id="A0A915MM67"/>
<accession>A0A915MM67</accession>
<evidence type="ECO:0000313" key="2">
    <source>
        <dbReference type="WBParaSite" id="scaffold44975_cov315.g24355"/>
    </source>
</evidence>
<reference evidence="2" key="1">
    <citation type="submission" date="2022-11" db="UniProtKB">
        <authorList>
            <consortium name="WormBaseParasite"/>
        </authorList>
    </citation>
    <scope>IDENTIFICATION</scope>
</reference>
<keyword evidence="1" id="KW-1185">Reference proteome</keyword>
<dbReference type="WBParaSite" id="scaffold44975_cov315.g24355">
    <property type="protein sequence ID" value="scaffold44975_cov315.g24355"/>
    <property type="gene ID" value="scaffold44975_cov315.g24355"/>
</dbReference>
<dbReference type="Proteomes" id="UP000887561">
    <property type="component" value="Unplaced"/>
</dbReference>
<name>A0A915MM67_MELJA</name>
<sequence length="95" mass="10207">MAGTSLSLGANVTDPGGLESLDARVLQLLSQRPDGFSNAELLKEMSSMQPSNETPTTAVELGAVVNRLLSESKIEMLRRADQASERIIFCLINSN</sequence>
<dbReference type="InterPro" id="IPR036390">
    <property type="entry name" value="WH_DNA-bd_sf"/>
</dbReference>